<evidence type="ECO:0000313" key="16">
    <source>
        <dbReference type="EnsemblMetazoa" id="Aqu2.1.35055_001"/>
    </source>
</evidence>
<dbReference type="PANTHER" id="PTHR10166">
    <property type="entry name" value="VOLTAGE-DEPENDENT CALCIUM CHANNEL SUBUNIT ALPHA-2/DELTA-RELATED"/>
    <property type="match status" value="1"/>
</dbReference>
<dbReference type="Pfam" id="PF00092">
    <property type="entry name" value="VWA"/>
    <property type="match status" value="1"/>
</dbReference>
<dbReference type="Pfam" id="PF08399">
    <property type="entry name" value="VWA_N"/>
    <property type="match status" value="1"/>
</dbReference>
<evidence type="ECO:0000256" key="7">
    <source>
        <dbReference type="ARBA" id="ARBA00022837"/>
    </source>
</evidence>
<keyword evidence="5" id="KW-0812">Transmembrane</keyword>
<dbReference type="InterPro" id="IPR002035">
    <property type="entry name" value="VWF_A"/>
</dbReference>
<keyword evidence="17" id="KW-1185">Reference proteome</keyword>
<evidence type="ECO:0000256" key="3">
    <source>
        <dbReference type="ARBA" id="ARBA00022568"/>
    </source>
</evidence>
<evidence type="ECO:0000256" key="2">
    <source>
        <dbReference type="ARBA" id="ARBA00022448"/>
    </source>
</evidence>
<keyword evidence="9" id="KW-1133">Transmembrane helix</keyword>
<dbReference type="InterPro" id="IPR051173">
    <property type="entry name" value="Ca_channel_alpha-2/delta"/>
</dbReference>
<dbReference type="GO" id="GO:0005891">
    <property type="term" value="C:voltage-gated calcium channel complex"/>
    <property type="evidence" value="ECO:0007669"/>
    <property type="project" value="TreeGrafter"/>
</dbReference>
<evidence type="ECO:0000256" key="9">
    <source>
        <dbReference type="ARBA" id="ARBA00022989"/>
    </source>
</evidence>
<dbReference type="SUPFAM" id="SSF53300">
    <property type="entry name" value="vWA-like"/>
    <property type="match status" value="1"/>
</dbReference>
<protein>
    <recommendedName>
        <fullName evidence="15">VWFA domain-containing protein</fullName>
    </recommendedName>
</protein>
<evidence type="ECO:0000313" key="17">
    <source>
        <dbReference type="Proteomes" id="UP000007879"/>
    </source>
</evidence>
<keyword evidence="6 14" id="KW-0732">Signal</keyword>
<keyword evidence="13" id="KW-0407">Ion channel</keyword>
<dbReference type="PANTHER" id="PTHR10166:SF37">
    <property type="entry name" value="STOLID, ISOFORM H"/>
    <property type="match status" value="1"/>
</dbReference>
<dbReference type="GO" id="GO:0005245">
    <property type="term" value="F:voltage-gated calcium channel activity"/>
    <property type="evidence" value="ECO:0007669"/>
    <property type="project" value="TreeGrafter"/>
</dbReference>
<evidence type="ECO:0000259" key="15">
    <source>
        <dbReference type="PROSITE" id="PS50234"/>
    </source>
</evidence>
<dbReference type="InterPro" id="IPR013608">
    <property type="entry name" value="VWA_N"/>
</dbReference>
<dbReference type="InParanoid" id="A0A1X7V466"/>
<dbReference type="Proteomes" id="UP000007879">
    <property type="component" value="Unassembled WGS sequence"/>
</dbReference>
<keyword evidence="7" id="KW-0106">Calcium</keyword>
<keyword evidence="12" id="KW-0325">Glycoprotein</keyword>
<keyword evidence="4" id="KW-0107">Calcium channel</keyword>
<dbReference type="PROSITE" id="PS50234">
    <property type="entry name" value="VWFA"/>
    <property type="match status" value="1"/>
</dbReference>
<dbReference type="eggNOG" id="KOG2353">
    <property type="taxonomic scope" value="Eukaryota"/>
</dbReference>
<dbReference type="Gene3D" id="3.30.450.20">
    <property type="entry name" value="PAS domain"/>
    <property type="match status" value="1"/>
</dbReference>
<feature type="domain" description="VWFA" evidence="15">
    <location>
        <begin position="257"/>
        <end position="433"/>
    </location>
</feature>
<evidence type="ECO:0000256" key="5">
    <source>
        <dbReference type="ARBA" id="ARBA00022692"/>
    </source>
</evidence>
<feature type="signal peptide" evidence="14">
    <location>
        <begin position="1"/>
        <end position="26"/>
    </location>
</feature>
<dbReference type="OrthoDB" id="10054666at2759"/>
<dbReference type="STRING" id="400682.A0A1X7V466"/>
<dbReference type="Gene3D" id="3.40.50.410">
    <property type="entry name" value="von Willebrand factor, type A domain"/>
    <property type="match status" value="1"/>
</dbReference>
<evidence type="ECO:0000256" key="10">
    <source>
        <dbReference type="ARBA" id="ARBA00023065"/>
    </source>
</evidence>
<dbReference type="KEGG" id="aqu:109581210"/>
<dbReference type="EnsemblMetazoa" id="XM_019995112.1">
    <property type="protein sequence ID" value="XP_019850671.1"/>
    <property type="gene ID" value="LOC109581210"/>
</dbReference>
<organism evidence="16">
    <name type="scientific">Amphimedon queenslandica</name>
    <name type="common">Sponge</name>
    <dbReference type="NCBI Taxonomy" id="400682"/>
    <lineage>
        <taxon>Eukaryota</taxon>
        <taxon>Metazoa</taxon>
        <taxon>Porifera</taxon>
        <taxon>Demospongiae</taxon>
        <taxon>Heteroscleromorpha</taxon>
        <taxon>Haplosclerida</taxon>
        <taxon>Niphatidae</taxon>
        <taxon>Amphimedon</taxon>
    </lineage>
</organism>
<feature type="chain" id="PRO_5012237045" description="VWFA domain-containing protein" evidence="14">
    <location>
        <begin position="27"/>
        <end position="973"/>
    </location>
</feature>
<keyword evidence="2" id="KW-0813">Transport</keyword>
<evidence type="ECO:0000256" key="8">
    <source>
        <dbReference type="ARBA" id="ARBA00022882"/>
    </source>
</evidence>
<dbReference type="AlphaFoldDB" id="A0A1X7V466"/>
<keyword evidence="11" id="KW-0472">Membrane</keyword>
<evidence type="ECO:0000256" key="4">
    <source>
        <dbReference type="ARBA" id="ARBA00022673"/>
    </source>
</evidence>
<proteinExistence type="predicted"/>
<dbReference type="EnsemblMetazoa" id="Aqu2.1.35055_001">
    <property type="protein sequence ID" value="Aqu2.1.35055_001"/>
    <property type="gene ID" value="Aqu2.1.35055"/>
</dbReference>
<evidence type="ECO:0000256" key="11">
    <source>
        <dbReference type="ARBA" id="ARBA00023136"/>
    </source>
</evidence>
<gene>
    <name evidence="16" type="primary">109581210</name>
</gene>
<evidence type="ECO:0000256" key="12">
    <source>
        <dbReference type="ARBA" id="ARBA00023180"/>
    </source>
</evidence>
<keyword evidence="8" id="KW-0851">Voltage-gated channel</keyword>
<dbReference type="InterPro" id="IPR036465">
    <property type="entry name" value="vWFA_dom_sf"/>
</dbReference>
<sequence>MATKSATKIHFLMLLLLFCHLKELKSQSSPVDDVSSYLQHIFNEATNFEELNKNYYRMMSQYNVTKLNISALVESMSESLSEKVDITVEALQNTTEYAEKLYRAHSDSGCCSKQCTRRSCDPSLCNLSYYRRAFNKAENNPPPLTFLSYFQNPVNVNTTSIHIPVYVYDKDPDVLCFIEWSQNLIDRFKEVLNMLTSDHDIRVTSQYLGSVTGVYRSFPFYDFLPFGSPENCPFERVDTYDVRQRPWYIETIPGDKAFVILIDSSGSMLGTKFQLARLIAREVIDVLSIDDFFMVLRVGSINDGEFYHHYGNCFNDFFVQAMEENKVIIQSFIADDNRPSGTADFNSAIEYAVMKLENITACHKGILIISDGDAVFPEERIGKGIRVYSFQVSVINERSKEMETLACNDGGFLCLVNNYDKILSCVRALTDHYHTNSNRTIVSNHRYIDLFTKRTISTFSLPVKLLKTSNDKTEGESTSNSRHSHSFVGVMGIDVLSFGSDLLTLGRLLGPFGSAFLVDNNGYTVYHPLLEQSSSVRGDLDNRDITQFEFGVSESDKDKIEELRNDMINRDTGEMNVSAYVSMEYQKRYIVKDMSYYYSPMENSYVTLSLGIKVPSEGLAKLLFSSCPLSADQLTELSEFVNSEEAQSETILLIGYKPYCLDVYNYNYLNTSSVLQLLERLIDLELCKTKLNASISSESCVESLYIPLLVDLYFAYKNKHLLNNGTATEKILSTFVQFSSGLLWCWPASSEFDCFNISTVNYIGLAQHNGDILSVYRIDNPVNVVIVRPLSLPPEEGGASAILGGVAGIILPEITLPHNNSYYLLDDGGYIVGLFGADPFDLNETSSIRHLPPCLYEALISDGFYVPRNVTGYYVRPCSPSVYSRSSSATMTCSSSKPSQPSPSNCPAIALCQSCVSFHLSNYSIREDAGGSLLAESNGSSSTSTKTGTDGSVYTNTTGQIVMTCAGAFEMRP</sequence>
<evidence type="ECO:0000256" key="13">
    <source>
        <dbReference type="ARBA" id="ARBA00023303"/>
    </source>
</evidence>
<keyword evidence="3" id="KW-0109">Calcium transport</keyword>
<evidence type="ECO:0000256" key="14">
    <source>
        <dbReference type="SAM" id="SignalP"/>
    </source>
</evidence>
<dbReference type="SMART" id="SM00327">
    <property type="entry name" value="VWA"/>
    <property type="match status" value="1"/>
</dbReference>
<keyword evidence="10" id="KW-0406">Ion transport</keyword>
<reference evidence="17" key="1">
    <citation type="journal article" date="2010" name="Nature">
        <title>The Amphimedon queenslandica genome and the evolution of animal complexity.</title>
        <authorList>
            <person name="Srivastava M."/>
            <person name="Simakov O."/>
            <person name="Chapman J."/>
            <person name="Fahey B."/>
            <person name="Gauthier M.E."/>
            <person name="Mitros T."/>
            <person name="Richards G.S."/>
            <person name="Conaco C."/>
            <person name="Dacre M."/>
            <person name="Hellsten U."/>
            <person name="Larroux C."/>
            <person name="Putnam N.H."/>
            <person name="Stanke M."/>
            <person name="Adamska M."/>
            <person name="Darling A."/>
            <person name="Degnan S.M."/>
            <person name="Oakley T.H."/>
            <person name="Plachetzki D.C."/>
            <person name="Zhai Y."/>
            <person name="Adamski M."/>
            <person name="Calcino A."/>
            <person name="Cummins S.F."/>
            <person name="Goodstein D.M."/>
            <person name="Harris C."/>
            <person name="Jackson D.J."/>
            <person name="Leys S.P."/>
            <person name="Shu S."/>
            <person name="Woodcroft B.J."/>
            <person name="Vervoort M."/>
            <person name="Kosik K.S."/>
            <person name="Manning G."/>
            <person name="Degnan B.M."/>
            <person name="Rokhsar D.S."/>
        </authorList>
    </citation>
    <scope>NUCLEOTIDE SEQUENCE [LARGE SCALE GENOMIC DNA]</scope>
</reference>
<evidence type="ECO:0000256" key="6">
    <source>
        <dbReference type="ARBA" id="ARBA00022729"/>
    </source>
</evidence>
<reference evidence="16" key="2">
    <citation type="submission" date="2017-05" db="UniProtKB">
        <authorList>
            <consortium name="EnsemblMetazoa"/>
        </authorList>
    </citation>
    <scope>IDENTIFICATION</scope>
</reference>
<comment type="subcellular location">
    <subcellularLocation>
        <location evidence="1">Membrane</location>
        <topology evidence="1">Single-pass type I membrane protein</topology>
    </subcellularLocation>
</comment>
<evidence type="ECO:0000256" key="1">
    <source>
        <dbReference type="ARBA" id="ARBA00004479"/>
    </source>
</evidence>
<name>A0A1X7V466_AMPQE</name>
<accession>A0A1X7V466</accession>